<dbReference type="PhylomeDB" id="E9GG68"/>
<dbReference type="PANTHER" id="PTHR46116:SF39">
    <property type="entry name" value="BACULOVIRAL IAP REPEAT-CONTAINING PROTEIN 6"/>
    <property type="match status" value="1"/>
</dbReference>
<keyword evidence="6" id="KW-1185">Reference proteome</keyword>
<feature type="region of interest" description="Disordered" evidence="3">
    <location>
        <begin position="281"/>
        <end position="300"/>
    </location>
</feature>
<dbReference type="KEGG" id="dpx:DAPPUDRAFT_303455"/>
<gene>
    <name evidence="5" type="ORF">DAPPUDRAFT_303455</name>
</gene>
<dbReference type="InParanoid" id="E9GG68"/>
<feature type="compositionally biased region" description="Acidic residues" evidence="3">
    <location>
        <begin position="308"/>
        <end position="338"/>
    </location>
</feature>
<dbReference type="SMART" id="SM00212">
    <property type="entry name" value="UBCc"/>
    <property type="match status" value="1"/>
</dbReference>
<dbReference type="InterPro" id="IPR000608">
    <property type="entry name" value="UBC"/>
</dbReference>
<dbReference type="OrthoDB" id="47801at2759"/>
<dbReference type="Proteomes" id="UP000000305">
    <property type="component" value="Unassembled WGS sequence"/>
</dbReference>
<reference evidence="5 6" key="1">
    <citation type="journal article" date="2011" name="Science">
        <title>The ecoresponsive genome of Daphnia pulex.</title>
        <authorList>
            <person name="Colbourne J.K."/>
            <person name="Pfrender M.E."/>
            <person name="Gilbert D."/>
            <person name="Thomas W.K."/>
            <person name="Tucker A."/>
            <person name="Oakley T.H."/>
            <person name="Tokishita S."/>
            <person name="Aerts A."/>
            <person name="Arnold G.J."/>
            <person name="Basu M.K."/>
            <person name="Bauer D.J."/>
            <person name="Caceres C.E."/>
            <person name="Carmel L."/>
            <person name="Casola C."/>
            <person name="Choi J.H."/>
            <person name="Detter J.C."/>
            <person name="Dong Q."/>
            <person name="Dusheyko S."/>
            <person name="Eads B.D."/>
            <person name="Frohlich T."/>
            <person name="Geiler-Samerotte K.A."/>
            <person name="Gerlach D."/>
            <person name="Hatcher P."/>
            <person name="Jogdeo S."/>
            <person name="Krijgsveld J."/>
            <person name="Kriventseva E.V."/>
            <person name="Kultz D."/>
            <person name="Laforsch C."/>
            <person name="Lindquist E."/>
            <person name="Lopez J."/>
            <person name="Manak J.R."/>
            <person name="Muller J."/>
            <person name="Pangilinan J."/>
            <person name="Patwardhan R.P."/>
            <person name="Pitluck S."/>
            <person name="Pritham E.J."/>
            <person name="Rechtsteiner A."/>
            <person name="Rho M."/>
            <person name="Rogozin I.B."/>
            <person name="Sakarya O."/>
            <person name="Salamov A."/>
            <person name="Schaack S."/>
            <person name="Shapiro H."/>
            <person name="Shiga Y."/>
            <person name="Skalitzky C."/>
            <person name="Smith Z."/>
            <person name="Souvorov A."/>
            <person name="Sung W."/>
            <person name="Tang Z."/>
            <person name="Tsuchiya D."/>
            <person name="Tu H."/>
            <person name="Vos H."/>
            <person name="Wang M."/>
            <person name="Wolf Y.I."/>
            <person name="Yamagata H."/>
            <person name="Yamada T."/>
            <person name="Ye Y."/>
            <person name="Shaw J.R."/>
            <person name="Andrews J."/>
            <person name="Crease T.J."/>
            <person name="Tang H."/>
            <person name="Lucas S.M."/>
            <person name="Robertson H.M."/>
            <person name="Bork P."/>
            <person name="Koonin E.V."/>
            <person name="Zdobnov E.M."/>
            <person name="Grigoriev I.V."/>
            <person name="Lynch M."/>
            <person name="Boore J.L."/>
        </authorList>
    </citation>
    <scope>NUCLEOTIDE SEQUENCE [LARGE SCALE GENOMIC DNA]</scope>
</reference>
<feature type="region of interest" description="Disordered" evidence="3">
    <location>
        <begin position="305"/>
        <end position="362"/>
    </location>
</feature>
<dbReference type="Pfam" id="PF00179">
    <property type="entry name" value="UQ_con"/>
    <property type="match status" value="1"/>
</dbReference>
<evidence type="ECO:0000313" key="6">
    <source>
        <dbReference type="Proteomes" id="UP000000305"/>
    </source>
</evidence>
<dbReference type="EMBL" id="GL732543">
    <property type="protein sequence ID" value="EFX81545.1"/>
    <property type="molecule type" value="Genomic_DNA"/>
</dbReference>
<dbReference type="HOGENOM" id="CLU_693103_0_0_1"/>
<evidence type="ECO:0000259" key="4">
    <source>
        <dbReference type="PROSITE" id="PS50127"/>
    </source>
</evidence>
<dbReference type="Gene3D" id="3.10.110.10">
    <property type="entry name" value="Ubiquitin Conjugating Enzyme"/>
    <property type="match status" value="1"/>
</dbReference>
<keyword evidence="1" id="KW-0808">Transferase</keyword>
<dbReference type="SUPFAM" id="SSF54495">
    <property type="entry name" value="UBC-like"/>
    <property type="match status" value="1"/>
</dbReference>
<dbReference type="CDD" id="cd23810">
    <property type="entry name" value="UBCc_BIRC6"/>
    <property type="match status" value="1"/>
</dbReference>
<dbReference type="InterPro" id="IPR016135">
    <property type="entry name" value="UBQ-conjugating_enzyme/RWD"/>
</dbReference>
<evidence type="ECO:0000256" key="3">
    <source>
        <dbReference type="SAM" id="MobiDB-lite"/>
    </source>
</evidence>
<evidence type="ECO:0000313" key="5">
    <source>
        <dbReference type="EMBL" id="EFX81545.1"/>
    </source>
</evidence>
<sequence length="398" mass="45453">MGSRFTVAYHFENAVKAAGERCHPNRMKRLAQEVATLTTSLPLSLSSSVFVRCDTDRLDIMKVLITGPCDTPYGNGCFEFDVYFPPDYPQSPMQVHLATTGRHTVRFNPNLYNDGKVCLSVLNTWHGRPEEKWNPHTSSLLQVLVSIQSLILVSEPYFNEPGYERSRGTPSGNQNSRDYDVNIRQATVKWAMLEQIRNPAPCFKQVTHAHFWLKRQEIEKQCEEWIAEMEKQVENDPNGSRAVAVGLTALKRHYSQLKEELARLSPPPCMANVSQPEIQAMEEDENEEEKPLKTSPLPSEEFAIAYSEGEEEEEDEEEEEVEEEEEEEDEDDEDEDEISSQLLNAGKEEEAEGEVGNDLDELKEIMFSNVDSDVPLSWKEDLEDSETEMDNFVSQFTI</sequence>
<dbReference type="STRING" id="6669.E9GG68"/>
<dbReference type="PANTHER" id="PTHR46116">
    <property type="entry name" value="(E3-INDEPENDENT) E2 UBIQUITIN-CONJUGATING ENZYME"/>
    <property type="match status" value="1"/>
</dbReference>
<dbReference type="GO" id="GO:0061631">
    <property type="term" value="F:ubiquitin conjugating enzyme activity"/>
    <property type="evidence" value="ECO:0000318"/>
    <property type="project" value="GO_Central"/>
</dbReference>
<feature type="compositionally biased region" description="Acidic residues" evidence="3">
    <location>
        <begin position="349"/>
        <end position="361"/>
    </location>
</feature>
<evidence type="ECO:0000256" key="1">
    <source>
        <dbReference type="ARBA" id="ARBA00022679"/>
    </source>
</evidence>
<dbReference type="PROSITE" id="PS50127">
    <property type="entry name" value="UBC_2"/>
    <property type="match status" value="1"/>
</dbReference>
<organism evidence="5 6">
    <name type="scientific">Daphnia pulex</name>
    <name type="common">Water flea</name>
    <dbReference type="NCBI Taxonomy" id="6669"/>
    <lineage>
        <taxon>Eukaryota</taxon>
        <taxon>Metazoa</taxon>
        <taxon>Ecdysozoa</taxon>
        <taxon>Arthropoda</taxon>
        <taxon>Crustacea</taxon>
        <taxon>Branchiopoda</taxon>
        <taxon>Diplostraca</taxon>
        <taxon>Cladocera</taxon>
        <taxon>Anomopoda</taxon>
        <taxon>Daphniidae</taxon>
        <taxon>Daphnia</taxon>
    </lineage>
</organism>
<dbReference type="GO" id="GO:0043066">
    <property type="term" value="P:negative regulation of apoptotic process"/>
    <property type="evidence" value="ECO:0000318"/>
    <property type="project" value="GO_Central"/>
</dbReference>
<keyword evidence="2" id="KW-0833">Ubl conjugation pathway</keyword>
<dbReference type="FunFam" id="3.10.110.10:FF:000014">
    <property type="entry name" value="Baculoviral IAP repeat-containing protein 6"/>
    <property type="match status" value="1"/>
</dbReference>
<proteinExistence type="predicted"/>
<evidence type="ECO:0000256" key="2">
    <source>
        <dbReference type="ARBA" id="ARBA00022786"/>
    </source>
</evidence>
<dbReference type="eggNOG" id="KOG0895">
    <property type="taxonomic scope" value="Eukaryota"/>
</dbReference>
<dbReference type="GO" id="GO:0005634">
    <property type="term" value="C:nucleus"/>
    <property type="evidence" value="ECO:0000318"/>
    <property type="project" value="GO_Central"/>
</dbReference>
<accession>E9GG68</accession>
<feature type="domain" description="UBC core" evidence="4">
    <location>
        <begin position="25"/>
        <end position="192"/>
    </location>
</feature>
<protein>
    <recommendedName>
        <fullName evidence="4">UBC core domain-containing protein</fullName>
    </recommendedName>
</protein>
<dbReference type="AlphaFoldDB" id="E9GG68"/>
<dbReference type="GO" id="GO:0005802">
    <property type="term" value="C:trans-Golgi network"/>
    <property type="evidence" value="ECO:0000318"/>
    <property type="project" value="GO_Central"/>
</dbReference>
<name>E9GG68_DAPPU</name>